<evidence type="ECO:0000256" key="2">
    <source>
        <dbReference type="ARBA" id="ARBA00001933"/>
    </source>
</evidence>
<dbReference type="NCBIfam" id="TIGR00492">
    <property type="entry name" value="alr"/>
    <property type="match status" value="1"/>
</dbReference>
<dbReference type="Pfam" id="PF01168">
    <property type="entry name" value="Ala_racemase_N"/>
    <property type="match status" value="1"/>
</dbReference>
<dbReference type="InterPro" id="IPR009006">
    <property type="entry name" value="Ala_racemase/Decarboxylase_C"/>
</dbReference>
<keyword evidence="5 7" id="KW-0663">Pyridoxal phosphate</keyword>
<dbReference type="HAMAP" id="MF_01201">
    <property type="entry name" value="Ala_racemase"/>
    <property type="match status" value="1"/>
</dbReference>
<evidence type="ECO:0000259" key="10">
    <source>
        <dbReference type="SMART" id="SM01005"/>
    </source>
</evidence>
<comment type="cofactor">
    <cofactor evidence="2 7 8">
        <name>pyridoxal 5'-phosphate</name>
        <dbReference type="ChEBI" id="CHEBI:597326"/>
    </cofactor>
</comment>
<comment type="similarity">
    <text evidence="3 7">Belongs to the alanine racemase family.</text>
</comment>
<dbReference type="InterPro" id="IPR029066">
    <property type="entry name" value="PLP-binding_barrel"/>
</dbReference>
<dbReference type="InterPro" id="IPR011079">
    <property type="entry name" value="Ala_racemase_C"/>
</dbReference>
<feature type="active site" description="Proton acceptor; specific for L-alanine" evidence="7">
    <location>
        <position position="265"/>
    </location>
</feature>
<comment type="pathway">
    <text evidence="7">Amino-acid biosynthesis; D-alanine biosynthesis; D-alanine from L-alanine: step 1/1.</text>
</comment>
<evidence type="ECO:0000256" key="9">
    <source>
        <dbReference type="PIRSR" id="PIRSR600821-52"/>
    </source>
</evidence>
<comment type="catalytic activity">
    <reaction evidence="1 7">
        <text>L-alanine = D-alanine</text>
        <dbReference type="Rhea" id="RHEA:20249"/>
        <dbReference type="ChEBI" id="CHEBI:57416"/>
        <dbReference type="ChEBI" id="CHEBI:57972"/>
        <dbReference type="EC" id="5.1.1.1"/>
    </reaction>
</comment>
<dbReference type="GO" id="GO:0030632">
    <property type="term" value="P:D-alanine biosynthetic process"/>
    <property type="evidence" value="ECO:0007669"/>
    <property type="project" value="UniProtKB-UniRule"/>
</dbReference>
<comment type="function">
    <text evidence="7">Catalyzes the interconversion of L-alanine and D-alanine. May also act on other amino acids.</text>
</comment>
<evidence type="ECO:0000313" key="11">
    <source>
        <dbReference type="EMBL" id="SNB68107.1"/>
    </source>
</evidence>
<dbReference type="GO" id="GO:0005829">
    <property type="term" value="C:cytosol"/>
    <property type="evidence" value="ECO:0007669"/>
    <property type="project" value="TreeGrafter"/>
</dbReference>
<dbReference type="Pfam" id="PF00842">
    <property type="entry name" value="Ala_racemase_C"/>
    <property type="match status" value="1"/>
</dbReference>
<feature type="binding site" evidence="7 9">
    <location>
        <position position="313"/>
    </location>
    <ligand>
        <name>substrate</name>
    </ligand>
</feature>
<evidence type="ECO:0000256" key="4">
    <source>
        <dbReference type="ARBA" id="ARBA00013089"/>
    </source>
</evidence>
<keyword evidence="12" id="KW-1185">Reference proteome</keyword>
<dbReference type="Gene3D" id="3.20.20.10">
    <property type="entry name" value="Alanine racemase"/>
    <property type="match status" value="1"/>
</dbReference>
<sequence length="392" mass="41931">MELTAAEIDAAAGAVLTVDLDAVVANYRLLTRMLGGRRCAAVVKADAYGLGAEPVARKLQAAGCRHFFVAHLTEALSLRPVLDKTNNIFVLNGLNPGSEIHAVRHNITPVLNSIEQLHAWRQQAMLSYRTLPAVLQLDTGMSRLGLSQSELDSLIASPHYLEGIDLQFVMSHLACADEPDHPANRMQLENFVSMRRHLPAIPASFANSAGIFLGSAYQADLGRPGIALYGAHPGANRSTPLSPAVKLEAKIVQLREIEAGAGVGYGHAFISSKATRLATISVGYADGWMRSLSGRGCAFLDDQPLPIVGRVSMDSMTLDVSMVPPSKLRPGALVELIGPHQSVDDIAAHAGTIGYEILTGLGTRYARRYRGIGSDEATARTPGAMERTEIAR</sequence>
<feature type="binding site" evidence="7 9">
    <location>
        <position position="143"/>
    </location>
    <ligand>
        <name>substrate</name>
    </ligand>
</feature>
<dbReference type="SUPFAM" id="SSF50621">
    <property type="entry name" value="Alanine racemase C-terminal domain-like"/>
    <property type="match status" value="1"/>
</dbReference>
<keyword evidence="6 7" id="KW-0413">Isomerase</keyword>
<feature type="active site" description="Proton acceptor; specific for D-alanine" evidence="7">
    <location>
        <position position="44"/>
    </location>
</feature>
<gene>
    <name evidence="11" type="ORF">SAMN07250955_106130</name>
</gene>
<dbReference type="PRINTS" id="PR00992">
    <property type="entry name" value="ALARACEMASE"/>
</dbReference>
<dbReference type="Gene3D" id="2.40.37.10">
    <property type="entry name" value="Lyase, Ornithine Decarboxylase, Chain A, domain 1"/>
    <property type="match status" value="1"/>
</dbReference>
<evidence type="ECO:0000256" key="1">
    <source>
        <dbReference type="ARBA" id="ARBA00000316"/>
    </source>
</evidence>
<dbReference type="PANTHER" id="PTHR30511">
    <property type="entry name" value="ALANINE RACEMASE"/>
    <property type="match status" value="1"/>
</dbReference>
<dbReference type="SMART" id="SM01005">
    <property type="entry name" value="Ala_racemase_C"/>
    <property type="match status" value="1"/>
</dbReference>
<feature type="modified residue" description="N6-(pyridoxal phosphate)lysine" evidence="7 8">
    <location>
        <position position="44"/>
    </location>
</feature>
<evidence type="ECO:0000256" key="6">
    <source>
        <dbReference type="ARBA" id="ARBA00023235"/>
    </source>
</evidence>
<dbReference type="CDD" id="cd00430">
    <property type="entry name" value="PLPDE_III_AR"/>
    <property type="match status" value="1"/>
</dbReference>
<proteinExistence type="inferred from homology"/>
<evidence type="ECO:0000313" key="12">
    <source>
        <dbReference type="Proteomes" id="UP000197065"/>
    </source>
</evidence>
<feature type="domain" description="Alanine racemase C-terminal" evidence="10">
    <location>
        <begin position="244"/>
        <end position="370"/>
    </location>
</feature>
<dbReference type="PROSITE" id="PS00395">
    <property type="entry name" value="ALANINE_RACEMASE"/>
    <property type="match status" value="1"/>
</dbReference>
<accession>A0A212R7H7</accession>
<dbReference type="InterPro" id="IPR000821">
    <property type="entry name" value="Ala_racemase"/>
</dbReference>
<name>A0A212R7H7_9PROT</name>
<evidence type="ECO:0000256" key="5">
    <source>
        <dbReference type="ARBA" id="ARBA00022898"/>
    </source>
</evidence>
<dbReference type="EMBL" id="FYEH01000006">
    <property type="protein sequence ID" value="SNB68107.1"/>
    <property type="molecule type" value="Genomic_DNA"/>
</dbReference>
<dbReference type="Proteomes" id="UP000197065">
    <property type="component" value="Unassembled WGS sequence"/>
</dbReference>
<reference evidence="11 12" key="1">
    <citation type="submission" date="2017-06" db="EMBL/GenBank/DDBJ databases">
        <authorList>
            <person name="Kim H.J."/>
            <person name="Triplett B.A."/>
        </authorList>
    </citation>
    <scope>NUCLEOTIDE SEQUENCE [LARGE SCALE GENOMIC DNA]</scope>
    <source>
        <strain evidence="11 12">B29T1</strain>
    </source>
</reference>
<dbReference type="PANTHER" id="PTHR30511:SF0">
    <property type="entry name" value="ALANINE RACEMASE, CATABOLIC-RELATED"/>
    <property type="match status" value="1"/>
</dbReference>
<evidence type="ECO:0000256" key="8">
    <source>
        <dbReference type="PIRSR" id="PIRSR600821-50"/>
    </source>
</evidence>
<dbReference type="UniPathway" id="UPA00042">
    <property type="reaction ID" value="UER00497"/>
</dbReference>
<evidence type="ECO:0000256" key="3">
    <source>
        <dbReference type="ARBA" id="ARBA00007880"/>
    </source>
</evidence>
<dbReference type="GO" id="GO:0030170">
    <property type="term" value="F:pyridoxal phosphate binding"/>
    <property type="evidence" value="ECO:0007669"/>
    <property type="project" value="UniProtKB-UniRule"/>
</dbReference>
<dbReference type="SUPFAM" id="SSF51419">
    <property type="entry name" value="PLP-binding barrel"/>
    <property type="match status" value="1"/>
</dbReference>
<dbReference type="InterPro" id="IPR020622">
    <property type="entry name" value="Ala_racemase_pyridoxalP-BS"/>
</dbReference>
<dbReference type="InterPro" id="IPR001608">
    <property type="entry name" value="Ala_racemase_N"/>
</dbReference>
<dbReference type="AlphaFoldDB" id="A0A212R7H7"/>
<organism evidence="11 12">
    <name type="scientific">Arboricoccus pini</name>
    <dbReference type="NCBI Taxonomy" id="1963835"/>
    <lineage>
        <taxon>Bacteria</taxon>
        <taxon>Pseudomonadati</taxon>
        <taxon>Pseudomonadota</taxon>
        <taxon>Alphaproteobacteria</taxon>
        <taxon>Geminicoccales</taxon>
        <taxon>Geminicoccaceae</taxon>
        <taxon>Arboricoccus</taxon>
    </lineage>
</organism>
<protein>
    <recommendedName>
        <fullName evidence="4 7">Alanine racemase</fullName>
        <ecNumber evidence="4 7">5.1.1.1</ecNumber>
    </recommendedName>
</protein>
<dbReference type="EC" id="5.1.1.1" evidence="4 7"/>
<evidence type="ECO:0000256" key="7">
    <source>
        <dbReference type="HAMAP-Rule" id="MF_01201"/>
    </source>
</evidence>
<dbReference type="GO" id="GO:0008784">
    <property type="term" value="F:alanine racemase activity"/>
    <property type="evidence" value="ECO:0007669"/>
    <property type="project" value="UniProtKB-UniRule"/>
</dbReference>